<accession>A0A7W6NMY1</accession>
<dbReference type="SUPFAM" id="SSF56349">
    <property type="entry name" value="DNA breaking-rejoining enzymes"/>
    <property type="match status" value="1"/>
</dbReference>
<dbReference type="GO" id="GO:0006310">
    <property type="term" value="P:DNA recombination"/>
    <property type="evidence" value="ECO:0007669"/>
    <property type="project" value="UniProtKB-KW"/>
</dbReference>
<gene>
    <name evidence="2" type="ORF">GGR23_004020</name>
</gene>
<dbReference type="Proteomes" id="UP000528286">
    <property type="component" value="Unassembled WGS sequence"/>
</dbReference>
<proteinExistence type="predicted"/>
<evidence type="ECO:0000256" key="1">
    <source>
        <dbReference type="ARBA" id="ARBA00023172"/>
    </source>
</evidence>
<comment type="caution">
    <text evidence="2">The sequence shown here is derived from an EMBL/GenBank/DDBJ whole genome shotgun (WGS) entry which is preliminary data.</text>
</comment>
<evidence type="ECO:0000313" key="2">
    <source>
        <dbReference type="EMBL" id="MBB4066802.1"/>
    </source>
</evidence>
<keyword evidence="3" id="KW-1185">Reference proteome</keyword>
<dbReference type="AlphaFoldDB" id="A0A7W6NMY1"/>
<dbReference type="Gene3D" id="1.10.443.10">
    <property type="entry name" value="Intergrase catalytic core"/>
    <property type="match status" value="1"/>
</dbReference>
<reference evidence="2 3" key="1">
    <citation type="submission" date="2020-08" db="EMBL/GenBank/DDBJ databases">
        <title>Genomic Encyclopedia of Type Strains, Phase IV (KMG-IV): sequencing the most valuable type-strain genomes for metagenomic binning, comparative biology and taxonomic classification.</title>
        <authorList>
            <person name="Goeker M."/>
        </authorList>
    </citation>
    <scope>NUCLEOTIDE SEQUENCE [LARGE SCALE GENOMIC DNA]</scope>
    <source>
        <strain evidence="2 3">DSM 29853</strain>
    </source>
</reference>
<name>A0A7W6NMY1_9HYPH</name>
<dbReference type="GO" id="GO:0015074">
    <property type="term" value="P:DNA integration"/>
    <property type="evidence" value="ECO:0007669"/>
    <property type="project" value="InterPro"/>
</dbReference>
<dbReference type="InterPro" id="IPR013762">
    <property type="entry name" value="Integrase-like_cat_sf"/>
</dbReference>
<organism evidence="2 3">
    <name type="scientific">Gellertiella hungarica</name>
    <dbReference type="NCBI Taxonomy" id="1572859"/>
    <lineage>
        <taxon>Bacteria</taxon>
        <taxon>Pseudomonadati</taxon>
        <taxon>Pseudomonadota</taxon>
        <taxon>Alphaproteobacteria</taxon>
        <taxon>Hyphomicrobiales</taxon>
        <taxon>Rhizobiaceae</taxon>
        <taxon>Gellertiella</taxon>
    </lineage>
</organism>
<protein>
    <recommendedName>
        <fullName evidence="4">Integrase</fullName>
    </recommendedName>
</protein>
<dbReference type="EMBL" id="JACIEZ010000011">
    <property type="protein sequence ID" value="MBB4066802.1"/>
    <property type="molecule type" value="Genomic_DNA"/>
</dbReference>
<keyword evidence="1" id="KW-0233">DNA recombination</keyword>
<dbReference type="InterPro" id="IPR011010">
    <property type="entry name" value="DNA_brk_join_enz"/>
</dbReference>
<evidence type="ECO:0000313" key="3">
    <source>
        <dbReference type="Proteomes" id="UP000528286"/>
    </source>
</evidence>
<sequence length="424" mass="47940">METEKIGLKKRPRKDGTTAYYWVATAVSSKAKDYPQKTVRVHGDMSEIIQVCQTLTSELKQWLAEKGIGPAPVYDKSLHSLIRLYRSNKASSYFEVSSKTRESYDYALNLLDEACGSRMLDRVTGLDMKEWYAHFKEPAEDTAAQAIAREEARQRGEVLPPNPERARRAYYVMQMLRIVVGFGVVSDLPECYRLKHVLEEMRFPVPKARTQSITFEQVQAICHKAVEKGLLSIALAQALQFELTLRQVDVIGMWEKADDAASGGILDRGQRWGGGLLWSHLDQQGILTKVTTKVDDVVAEHDTMQYPFLRSIIDMVPPEKRFGPMIKSEATGLPYRRRHFADVWRSVADEAGVPRSVWNRDSRAGGVTEGSDAGADLEHLRHHANHKNAATTQRYNRRTLEKTREVARLRVASRGIKNGPGTRS</sequence>
<dbReference type="RefSeq" id="WP_183368053.1">
    <property type="nucleotide sequence ID" value="NZ_JACIEZ010000011.1"/>
</dbReference>
<dbReference type="GO" id="GO:0003677">
    <property type="term" value="F:DNA binding"/>
    <property type="evidence" value="ECO:0007669"/>
    <property type="project" value="InterPro"/>
</dbReference>
<evidence type="ECO:0008006" key="4">
    <source>
        <dbReference type="Google" id="ProtNLM"/>
    </source>
</evidence>